<dbReference type="EMBL" id="KN818240">
    <property type="protein sequence ID" value="KIL65784.1"/>
    <property type="molecule type" value="Genomic_DNA"/>
</dbReference>
<keyword evidence="2" id="KW-1185">Reference proteome</keyword>
<evidence type="ECO:0000313" key="2">
    <source>
        <dbReference type="Proteomes" id="UP000054549"/>
    </source>
</evidence>
<sequence length="51" mass="6120">MQDEPAGREERKRRVEECSRVSDCQGYPAGLLKTTRTHTRPYRSFHEYVYE</sequence>
<dbReference type="Proteomes" id="UP000054549">
    <property type="component" value="Unassembled WGS sequence"/>
</dbReference>
<dbReference type="InParanoid" id="A0A0C2TFY7"/>
<reference evidence="1 2" key="1">
    <citation type="submission" date="2014-04" db="EMBL/GenBank/DDBJ databases">
        <title>Evolutionary Origins and Diversification of the Mycorrhizal Mutualists.</title>
        <authorList>
            <consortium name="DOE Joint Genome Institute"/>
            <consortium name="Mycorrhizal Genomics Consortium"/>
            <person name="Kohler A."/>
            <person name="Kuo A."/>
            <person name="Nagy L.G."/>
            <person name="Floudas D."/>
            <person name="Copeland A."/>
            <person name="Barry K.W."/>
            <person name="Cichocki N."/>
            <person name="Veneault-Fourrey C."/>
            <person name="LaButti K."/>
            <person name="Lindquist E.A."/>
            <person name="Lipzen A."/>
            <person name="Lundell T."/>
            <person name="Morin E."/>
            <person name="Murat C."/>
            <person name="Riley R."/>
            <person name="Ohm R."/>
            <person name="Sun H."/>
            <person name="Tunlid A."/>
            <person name="Henrissat B."/>
            <person name="Grigoriev I.V."/>
            <person name="Hibbett D.S."/>
            <person name="Martin F."/>
        </authorList>
    </citation>
    <scope>NUCLEOTIDE SEQUENCE [LARGE SCALE GENOMIC DNA]</scope>
    <source>
        <strain evidence="1 2">Koide BX008</strain>
    </source>
</reference>
<proteinExistence type="predicted"/>
<evidence type="ECO:0000313" key="1">
    <source>
        <dbReference type="EMBL" id="KIL65784.1"/>
    </source>
</evidence>
<name>A0A0C2TFY7_AMAMK</name>
<gene>
    <name evidence="1" type="ORF">M378DRAFT_161801</name>
</gene>
<protein>
    <submittedName>
        <fullName evidence="1">Uncharacterized protein</fullName>
    </submittedName>
</protein>
<dbReference type="HOGENOM" id="CLU_3105845_0_0_1"/>
<accession>A0A0C2TFY7</accession>
<organism evidence="1 2">
    <name type="scientific">Amanita muscaria (strain Koide BX008)</name>
    <dbReference type="NCBI Taxonomy" id="946122"/>
    <lineage>
        <taxon>Eukaryota</taxon>
        <taxon>Fungi</taxon>
        <taxon>Dikarya</taxon>
        <taxon>Basidiomycota</taxon>
        <taxon>Agaricomycotina</taxon>
        <taxon>Agaricomycetes</taxon>
        <taxon>Agaricomycetidae</taxon>
        <taxon>Agaricales</taxon>
        <taxon>Pluteineae</taxon>
        <taxon>Amanitaceae</taxon>
        <taxon>Amanita</taxon>
    </lineage>
</organism>
<dbReference type="AlphaFoldDB" id="A0A0C2TFY7"/>